<dbReference type="Pfam" id="PF13424">
    <property type="entry name" value="TPR_12"/>
    <property type="match status" value="1"/>
</dbReference>
<evidence type="ECO:0008006" key="4">
    <source>
        <dbReference type="Google" id="ProtNLM"/>
    </source>
</evidence>
<feature type="compositionally biased region" description="Low complexity" evidence="1">
    <location>
        <begin position="931"/>
        <end position="964"/>
    </location>
</feature>
<dbReference type="EMBL" id="CADEBC010000858">
    <property type="protein sequence ID" value="CAB3261830.1"/>
    <property type="molecule type" value="Genomic_DNA"/>
</dbReference>
<dbReference type="GO" id="GO:0043161">
    <property type="term" value="P:proteasome-mediated ubiquitin-dependent protein catabolic process"/>
    <property type="evidence" value="ECO:0007669"/>
    <property type="project" value="TreeGrafter"/>
</dbReference>
<proteinExistence type="predicted"/>
<organism evidence="2 3">
    <name type="scientific">Arctia plantaginis</name>
    <name type="common">Wood tiger moth</name>
    <name type="synonym">Phalaena plantaginis</name>
    <dbReference type="NCBI Taxonomy" id="874455"/>
    <lineage>
        <taxon>Eukaryota</taxon>
        <taxon>Metazoa</taxon>
        <taxon>Ecdysozoa</taxon>
        <taxon>Arthropoda</taxon>
        <taxon>Hexapoda</taxon>
        <taxon>Insecta</taxon>
        <taxon>Pterygota</taxon>
        <taxon>Neoptera</taxon>
        <taxon>Endopterygota</taxon>
        <taxon>Lepidoptera</taxon>
        <taxon>Glossata</taxon>
        <taxon>Ditrysia</taxon>
        <taxon>Noctuoidea</taxon>
        <taxon>Erebidae</taxon>
        <taxon>Arctiinae</taxon>
        <taxon>Arctia</taxon>
    </lineage>
</organism>
<protein>
    <recommendedName>
        <fullName evidence="4">Amyloid protein-binding protein 2</fullName>
    </recommendedName>
</protein>
<sequence length="1308" mass="143743">MADASSPTVCAKKIPENLYELCLTNLVNYLHKSKCERNVLRGLPDSILMDVYYKMLQERRLCILDSELSELDVFERLMRFAGAQLRLLKCFQAVIEHGSKLSAELARNYLDMCDAAKRSKDSLIHLGLRLGGFLNEAGWYADAERVLLRCRDICQSQPQTTHNKRITLECCHRLLNTQSAYCCFPAAAETYSLALKLLDIPDDVTAEMPEGPFAIADTCTKALTAEDDEDNSGRVQCESCGGSWGVGAWAMSGLAARVCKEFSALFFVRCDYNAAFAWSMRALKLLTPHTPPKITVEVLRACGKACVVKRRFGAAGELVRHAVALARRAFGPRHPRLAAALLDLGFYLLNVDSIVHSVAVYTVRARLSLSLSLSPPRHPRLAAALLDLGFYLLNVDSIVHSVAVYTVRARLSLSLSLSPPRHPRLAAALLDLGFYLLNVDSIVHSVAVYTVRARLSLSLSLSPPRHPRLAAALLDLGFYLLNVDSIVHSVAVYTVRARLSLSLSLSLSPPRHPRLAAALLDLGFYLLNVDSIVHSVAVYTVRARLSLSLSLSPPRHPRLAAALLDLGFYLLNVDSIVHSVAVYTRRRLHGTGQALSLSLSLSPPRHPRLAAALLDLGFYLLNVDSIVHSVAVYTVRARLSLSLSLSLSPPRHPRLAAALLDLGFYLLNVDSIVHSVAVYTVRARLSLSLSLSPPRHPRLAAALLDLGFYLLNVDSIVHSVAVYTVRARLSLSLSLSLSPPRHPRLAAALLDLGFYLLNVDSIVHSVAVYTVRARLSLSLSLSPPRHPRLAAALLDLGFYLLNVDSIVHSVAVYTVRARLSLSLSLSLSPPRHPRLAAALLDLGFYLLNVDSIVHSVAVYTVRARLSLSLSRSHPRATRASPPRCSTWASTCSTSTPSCTASPSTRYGPGSLSLSLSRSHPRATRASPPRCSTWASTCSTSTPSCTASPSTRYGPGSLSLSLALTPSPPAPRRRAARPGLLPAQRRLHRAQRRRLHGTGQALSLSLSLSPPRHPRLAAALLDLGFYLLNVDSIVHSVAVYTEALKILTQVFGSSNLHVATAQEDLAYALYVLEYSSGRFYMAKDHAERAIRIIENLVPPDHLLLASAKRVKALILEEIALDTPAGQDMNTPSLLEESEALHKAALALSMMAFGEKNVQTAKHYGNLGRLYQSMQKFQDAETMHLKAIAIKEELLGPEDYEVGLSIGHLASLYNYHMNMHCAAEKLYLRSISISLKLFGERYSGLEYDYRGLVHVFTQLKRTDRANHYNRLLQHWQELREQSKAEQQPALGDEQIIPLAELHAKFFGPND</sequence>
<name>A0A8S1BQ13_ARCPL</name>
<feature type="region of interest" description="Disordered" evidence="1">
    <location>
        <begin position="871"/>
        <end position="977"/>
    </location>
</feature>
<dbReference type="GO" id="GO:0006886">
    <property type="term" value="P:intracellular protein transport"/>
    <property type="evidence" value="ECO:0007669"/>
    <property type="project" value="InterPro"/>
</dbReference>
<dbReference type="Gene3D" id="1.25.40.10">
    <property type="entry name" value="Tetratricopeptide repeat domain"/>
    <property type="match status" value="3"/>
</dbReference>
<accession>A0A8S1BQ13</accession>
<feature type="compositionally biased region" description="Low complexity" evidence="1">
    <location>
        <begin position="885"/>
        <end position="917"/>
    </location>
</feature>
<dbReference type="GO" id="GO:0031462">
    <property type="term" value="C:Cul2-RING ubiquitin ligase complex"/>
    <property type="evidence" value="ECO:0007669"/>
    <property type="project" value="TreeGrafter"/>
</dbReference>
<gene>
    <name evidence="2" type="ORF">APLA_LOCUS18183</name>
</gene>
<dbReference type="InterPro" id="IPR042476">
    <property type="entry name" value="APPBP2"/>
</dbReference>
<reference evidence="2 3" key="1">
    <citation type="submission" date="2020-04" db="EMBL/GenBank/DDBJ databases">
        <authorList>
            <person name="Wallbank WR R."/>
            <person name="Pardo Diaz C."/>
            <person name="Kozak K."/>
            <person name="Martin S."/>
            <person name="Jiggins C."/>
            <person name="Moest M."/>
            <person name="Warren A I."/>
            <person name="Byers J.R.P. K."/>
            <person name="Montejo-Kovacevich G."/>
            <person name="Yen C E."/>
        </authorList>
    </citation>
    <scope>NUCLEOTIDE SEQUENCE [LARGE SCALE GENOMIC DNA]</scope>
</reference>
<dbReference type="SUPFAM" id="SSF48452">
    <property type="entry name" value="TPR-like"/>
    <property type="match status" value="3"/>
</dbReference>
<dbReference type="SMART" id="SM00028">
    <property type="entry name" value="TPR"/>
    <property type="match status" value="3"/>
</dbReference>
<comment type="caution">
    <text evidence="2">The sequence shown here is derived from an EMBL/GenBank/DDBJ whole genome shotgun (WGS) entry which is preliminary data.</text>
</comment>
<dbReference type="Proteomes" id="UP000494106">
    <property type="component" value="Unassembled WGS sequence"/>
</dbReference>
<dbReference type="PANTHER" id="PTHR46575:SF1">
    <property type="entry name" value="AMYLOID PROTEIN-BINDING PROTEIN 2"/>
    <property type="match status" value="1"/>
</dbReference>
<evidence type="ECO:0000313" key="2">
    <source>
        <dbReference type="EMBL" id="CAB3261830.1"/>
    </source>
</evidence>
<dbReference type="GO" id="GO:1990756">
    <property type="term" value="F:ubiquitin-like ligase-substrate adaptor activity"/>
    <property type="evidence" value="ECO:0007669"/>
    <property type="project" value="TreeGrafter"/>
</dbReference>
<dbReference type="InterPro" id="IPR019734">
    <property type="entry name" value="TPR_rpt"/>
</dbReference>
<keyword evidence="3" id="KW-1185">Reference proteome</keyword>
<dbReference type="InterPro" id="IPR011990">
    <property type="entry name" value="TPR-like_helical_dom_sf"/>
</dbReference>
<evidence type="ECO:0000256" key="1">
    <source>
        <dbReference type="SAM" id="MobiDB-lite"/>
    </source>
</evidence>
<dbReference type="PANTHER" id="PTHR46575">
    <property type="entry name" value="AMYLOID PROTEIN-BINDING PROTEIN 2"/>
    <property type="match status" value="1"/>
</dbReference>
<dbReference type="OrthoDB" id="7103806at2759"/>
<evidence type="ECO:0000313" key="3">
    <source>
        <dbReference type="Proteomes" id="UP000494106"/>
    </source>
</evidence>